<keyword evidence="1" id="KW-1133">Transmembrane helix</keyword>
<feature type="transmembrane region" description="Helical" evidence="1">
    <location>
        <begin position="149"/>
        <end position="174"/>
    </location>
</feature>
<dbReference type="AlphaFoldDB" id="A0A917BJS1"/>
<evidence type="ECO:0008006" key="4">
    <source>
        <dbReference type="Google" id="ProtNLM"/>
    </source>
</evidence>
<accession>A0A917BJS1</accession>
<dbReference type="Proteomes" id="UP000605670">
    <property type="component" value="Unassembled WGS sequence"/>
</dbReference>
<dbReference type="EMBL" id="BMEM01000001">
    <property type="protein sequence ID" value="GGF45390.1"/>
    <property type="molecule type" value="Genomic_DNA"/>
</dbReference>
<dbReference type="Pfam" id="PF04306">
    <property type="entry name" value="DUF456"/>
    <property type="match status" value="1"/>
</dbReference>
<evidence type="ECO:0000256" key="1">
    <source>
        <dbReference type="SAM" id="Phobius"/>
    </source>
</evidence>
<feature type="transmembrane region" description="Helical" evidence="1">
    <location>
        <begin position="96"/>
        <end position="129"/>
    </location>
</feature>
<keyword evidence="1" id="KW-0472">Membrane</keyword>
<feature type="transmembrane region" description="Helical" evidence="1">
    <location>
        <begin position="21"/>
        <end position="54"/>
    </location>
</feature>
<feature type="transmembrane region" description="Helical" evidence="1">
    <location>
        <begin position="60"/>
        <end position="84"/>
    </location>
</feature>
<sequence>MDGQVGGRVLADWTPVSAIEIILALLMVVGVLGIVIPVLPGLLLVVAAVVVWALTEQSTLGWVLLAVTVTLYLAGTVLQWLVPGRRMKRAGVRTTTLLAGVATAIAAAFVIPVVGLFLGFPLGIFLVSLARTRDGGQAWSATKHALRAVGANILIELATAFSIIAAYAVTVIFLDVN</sequence>
<proteinExistence type="predicted"/>
<reference evidence="2" key="2">
    <citation type="submission" date="2020-09" db="EMBL/GenBank/DDBJ databases">
        <authorList>
            <person name="Sun Q."/>
            <person name="Zhou Y."/>
        </authorList>
    </citation>
    <scope>NUCLEOTIDE SEQUENCE</scope>
    <source>
        <strain evidence="2">CGMCC 1.12160</strain>
    </source>
</reference>
<gene>
    <name evidence="2" type="ORF">GCM10011366_11360</name>
</gene>
<dbReference type="InterPro" id="IPR007403">
    <property type="entry name" value="DUF456"/>
</dbReference>
<reference evidence="2" key="1">
    <citation type="journal article" date="2014" name="Int. J. Syst. Evol. Microbiol.">
        <title>Complete genome sequence of Corynebacterium casei LMG S-19264T (=DSM 44701T), isolated from a smear-ripened cheese.</title>
        <authorList>
            <consortium name="US DOE Joint Genome Institute (JGI-PGF)"/>
            <person name="Walter F."/>
            <person name="Albersmeier A."/>
            <person name="Kalinowski J."/>
            <person name="Ruckert C."/>
        </authorList>
    </citation>
    <scope>NUCLEOTIDE SEQUENCE</scope>
    <source>
        <strain evidence="2">CGMCC 1.12160</strain>
    </source>
</reference>
<evidence type="ECO:0000313" key="2">
    <source>
        <dbReference type="EMBL" id="GGF45390.1"/>
    </source>
</evidence>
<comment type="caution">
    <text evidence="2">The sequence shown here is derived from an EMBL/GenBank/DDBJ whole genome shotgun (WGS) entry which is preliminary data.</text>
</comment>
<protein>
    <recommendedName>
        <fullName evidence="4">DUF456 domain-containing protein</fullName>
    </recommendedName>
</protein>
<keyword evidence="3" id="KW-1185">Reference proteome</keyword>
<keyword evidence="1" id="KW-0812">Transmembrane</keyword>
<organism evidence="2 3">
    <name type="scientific">Ornithinimicrobium tianjinense</name>
    <dbReference type="NCBI Taxonomy" id="1195761"/>
    <lineage>
        <taxon>Bacteria</taxon>
        <taxon>Bacillati</taxon>
        <taxon>Actinomycetota</taxon>
        <taxon>Actinomycetes</taxon>
        <taxon>Micrococcales</taxon>
        <taxon>Ornithinimicrobiaceae</taxon>
        <taxon>Ornithinimicrobium</taxon>
    </lineage>
</organism>
<evidence type="ECO:0000313" key="3">
    <source>
        <dbReference type="Proteomes" id="UP000605670"/>
    </source>
</evidence>
<name>A0A917BJS1_9MICO</name>